<dbReference type="InterPro" id="IPR011083">
    <property type="entry name" value="Phage_tail_collar_dom"/>
</dbReference>
<dbReference type="AlphaFoldDB" id="W3V5F0"/>
<organism evidence="4 5">
    <name type="scientific">Photorhabdus khanii NC19</name>
    <dbReference type="NCBI Taxonomy" id="1004151"/>
    <lineage>
        <taxon>Bacteria</taxon>
        <taxon>Pseudomonadati</taxon>
        <taxon>Pseudomonadota</taxon>
        <taxon>Gammaproteobacteria</taxon>
        <taxon>Enterobacterales</taxon>
        <taxon>Morganellaceae</taxon>
        <taxon>Photorhabdus</taxon>
    </lineage>
</organism>
<dbReference type="SUPFAM" id="SSF88874">
    <property type="entry name" value="Receptor-binding domain of short tail fibre protein gp12"/>
    <property type="match status" value="1"/>
</dbReference>
<proteinExistence type="predicted"/>
<dbReference type="Pfam" id="PF03406">
    <property type="entry name" value="Phage_fiber_2"/>
    <property type="match status" value="1"/>
</dbReference>
<dbReference type="PANTHER" id="PTHR35191">
    <property type="entry name" value="PROPHAGE SIDE TAIL FIBER PROTEIN HOMOLOG STFQ-RELATED"/>
    <property type="match status" value="1"/>
</dbReference>
<dbReference type="OrthoDB" id="5691094at2"/>
<dbReference type="PATRIC" id="fig|1004151.3.peg.3216"/>
<dbReference type="InterPro" id="IPR005068">
    <property type="entry name" value="Phage_lambda_Stf-r2"/>
</dbReference>
<dbReference type="InterPro" id="IPR037053">
    <property type="entry name" value="Phage_tail_collar_dom_sf"/>
</dbReference>
<accession>W3V5F0</accession>
<dbReference type="PANTHER" id="PTHR35191:SF1">
    <property type="entry name" value="PROPHAGE SIDE TAIL FIBER PROTEIN HOMOLOG STFQ-RELATED"/>
    <property type="match status" value="1"/>
</dbReference>
<dbReference type="EMBL" id="AYSJ01000013">
    <property type="protein sequence ID" value="ETS31166.1"/>
    <property type="molecule type" value="Genomic_DNA"/>
</dbReference>
<gene>
    <name evidence="4" type="ORF">PTE_03120</name>
</gene>
<keyword evidence="2" id="KW-0945">Host-virus interaction</keyword>
<dbReference type="RefSeq" id="WP_036847988.1">
    <property type="nucleotide sequence ID" value="NZ_AYSJ01000013.1"/>
</dbReference>
<evidence type="ECO:0000256" key="2">
    <source>
        <dbReference type="ARBA" id="ARBA00022581"/>
    </source>
</evidence>
<evidence type="ECO:0000313" key="4">
    <source>
        <dbReference type="EMBL" id="ETS31166.1"/>
    </source>
</evidence>
<keyword evidence="5" id="KW-1185">Reference proteome</keyword>
<protein>
    <submittedName>
        <fullName evidence="4">Phage-related tail fiber protein</fullName>
    </submittedName>
</protein>
<feature type="domain" description="Phage tail collar" evidence="3">
    <location>
        <begin position="222"/>
        <end position="269"/>
    </location>
</feature>
<name>W3V5F0_9GAMM</name>
<dbReference type="Proteomes" id="UP000018957">
    <property type="component" value="Unassembled WGS sequence"/>
</dbReference>
<comment type="caution">
    <text evidence="4">The sequence shown here is derived from an EMBL/GenBank/DDBJ whole genome shotgun (WGS) entry which is preliminary data.</text>
</comment>
<comment type="subcellular location">
    <subcellularLocation>
        <location evidence="1">Virion</location>
    </subcellularLocation>
</comment>
<dbReference type="Pfam" id="PF07484">
    <property type="entry name" value="Collar"/>
    <property type="match status" value="1"/>
</dbReference>
<evidence type="ECO:0000313" key="5">
    <source>
        <dbReference type="Proteomes" id="UP000018957"/>
    </source>
</evidence>
<dbReference type="GO" id="GO:0019062">
    <property type="term" value="P:virion attachment to host cell"/>
    <property type="evidence" value="ECO:0007669"/>
    <property type="project" value="InterPro"/>
</dbReference>
<dbReference type="Gene3D" id="3.90.1340.10">
    <property type="entry name" value="Phage tail collar domain"/>
    <property type="match status" value="1"/>
</dbReference>
<dbReference type="GO" id="GO:0046718">
    <property type="term" value="P:symbiont entry into host cell"/>
    <property type="evidence" value="ECO:0007669"/>
    <property type="project" value="InterPro"/>
</dbReference>
<dbReference type="InterPro" id="IPR051934">
    <property type="entry name" value="Phage_Tail_Fiber_Structural"/>
</dbReference>
<evidence type="ECO:0000256" key="1">
    <source>
        <dbReference type="ARBA" id="ARBA00004328"/>
    </source>
</evidence>
<reference evidence="4 5" key="1">
    <citation type="submission" date="2013-11" db="EMBL/GenBank/DDBJ databases">
        <title>Elucidation of the Photorhabdus temperata genome and generation of transposon mutant library to identify motility mutants.</title>
        <authorList>
            <person name="Hurst S.G.IV."/>
            <person name="Micheals B."/>
            <person name="Abebe-Akele F."/>
            <person name="Rowedder H."/>
            <person name="Bullock H."/>
            <person name="Jackobeck R."/>
            <person name="Janicki E."/>
            <person name="Tisa L.S."/>
        </authorList>
    </citation>
    <scope>NUCLEOTIDE SEQUENCE [LARGE SCALE GENOMIC DNA]</scope>
    <source>
        <strain evidence="4 5">NC19</strain>
    </source>
</reference>
<sequence>MSYKNDFKAFSIDNNANVVSQGIYEEEQSLKTGFPPDNVPTHVLNKTLRQSSIISSVLADFISTQSGEDVLDDGDIAKLTAQLNRALEQKTTTKVPDASLTQKGVVQLTNVIGNSDTLAVTQKIVQEIINSLREDINNRVFNSRKVNGKALSTDISLNAVDIGALPSNGTAIAANKLVTARTIAGVAFDGTANINIPAGNVGAYTKAEVNNLINTVNNIPVGVPVPWPTAIPPTGWLQCNGAAFNKSKFPKLVAAYPSGVLPDLRGEFIRGWDSSRGADSGRVLLSWQEGSALAQYVEYYTGGLGHDILYGDGIVYNGPKTRRYNSSILGIIGHGTNYLRLRPRNIAFNYIVRAA</sequence>
<evidence type="ECO:0000259" key="3">
    <source>
        <dbReference type="Pfam" id="PF07484"/>
    </source>
</evidence>